<evidence type="ECO:0000313" key="3">
    <source>
        <dbReference type="Proteomes" id="UP001328107"/>
    </source>
</evidence>
<dbReference type="Proteomes" id="UP001328107">
    <property type="component" value="Unassembled WGS sequence"/>
</dbReference>
<proteinExistence type="predicted"/>
<dbReference type="EMBL" id="BTRK01000003">
    <property type="protein sequence ID" value="GMR42171.1"/>
    <property type="molecule type" value="Genomic_DNA"/>
</dbReference>
<evidence type="ECO:0000256" key="1">
    <source>
        <dbReference type="SAM" id="SignalP"/>
    </source>
</evidence>
<sequence>LDMRVLLLLLFPLIPFIRCQCPHMGGKRVSPPSAPPHTSIQSTFLYKSRDSPSPFALLVTRILRRIKEELRDKANLSLDNENIHCEEGTNQPPCTDYSPFESFNLFILEDA</sequence>
<gene>
    <name evidence="2" type="ORF">PMAYCL1PPCAC_12366</name>
</gene>
<dbReference type="AlphaFoldDB" id="A0AAN5CGU8"/>
<feature type="non-terminal residue" evidence="2">
    <location>
        <position position="1"/>
    </location>
</feature>
<reference evidence="3" key="1">
    <citation type="submission" date="2022-10" db="EMBL/GenBank/DDBJ databases">
        <title>Genome assembly of Pristionchus species.</title>
        <authorList>
            <person name="Yoshida K."/>
            <person name="Sommer R.J."/>
        </authorList>
    </citation>
    <scope>NUCLEOTIDE SEQUENCE [LARGE SCALE GENOMIC DNA]</scope>
    <source>
        <strain evidence="3">RS5460</strain>
    </source>
</reference>
<organism evidence="2 3">
    <name type="scientific">Pristionchus mayeri</name>
    <dbReference type="NCBI Taxonomy" id="1317129"/>
    <lineage>
        <taxon>Eukaryota</taxon>
        <taxon>Metazoa</taxon>
        <taxon>Ecdysozoa</taxon>
        <taxon>Nematoda</taxon>
        <taxon>Chromadorea</taxon>
        <taxon>Rhabditida</taxon>
        <taxon>Rhabditina</taxon>
        <taxon>Diplogasteromorpha</taxon>
        <taxon>Diplogasteroidea</taxon>
        <taxon>Neodiplogasteridae</taxon>
        <taxon>Pristionchus</taxon>
    </lineage>
</organism>
<accession>A0AAN5CGU8</accession>
<feature type="chain" id="PRO_5042907281" evidence="1">
    <location>
        <begin position="20"/>
        <end position="111"/>
    </location>
</feature>
<protein>
    <submittedName>
        <fullName evidence="2">Uncharacterized protein</fullName>
    </submittedName>
</protein>
<feature type="signal peptide" evidence="1">
    <location>
        <begin position="1"/>
        <end position="19"/>
    </location>
</feature>
<keyword evidence="1" id="KW-0732">Signal</keyword>
<comment type="caution">
    <text evidence="2">The sequence shown here is derived from an EMBL/GenBank/DDBJ whole genome shotgun (WGS) entry which is preliminary data.</text>
</comment>
<evidence type="ECO:0000313" key="2">
    <source>
        <dbReference type="EMBL" id="GMR42171.1"/>
    </source>
</evidence>
<name>A0AAN5CGU8_9BILA</name>
<keyword evidence="3" id="KW-1185">Reference proteome</keyword>